<dbReference type="KEGG" id="vg:2846191"/>
<organism evidence="1 2">
    <name type="scientific">Actinoplanes phage phiAsp2</name>
    <dbReference type="NCBI Taxonomy" id="279303"/>
    <lineage>
        <taxon>Viruses</taxon>
        <taxon>Duplodnaviria</taxon>
        <taxon>Heunggongvirae</taxon>
        <taxon>Uroviricota</taxon>
        <taxon>Caudoviricetes</taxon>
        <taxon>Aspduovirus</taxon>
        <taxon>Aspduovirus Asp2</taxon>
    </lineage>
</organism>
<name>Q6J7X3_9CAUD</name>
<sequence length="234" mass="25144">MTYSEGPRLNAANNPGGARWCDDHGRLECTKNRSKGRGECHKAATRGTDACNLHGGYSREVMRAQGLARISAWSAVGTAPEGQSIDSSAAVLGMLQQSWMRAHLYGQLLERQVRSDGTDEVALEGGEAEKANGLIGYRFGAAGKDGNIYAVSEEARALVGLEAQERDRVVKYAKTAHDMGISERMTSMAERWGDVVVSRIMLIIAGLNLSPEQESMVPALIQAHLASIELGTGQ</sequence>
<reference evidence="1 2" key="1">
    <citation type="journal article" date="2004" name="Virus Genes">
        <title>The genome of phiAsp2, an actinoplanes infecting phage.</title>
        <authorList>
            <person name="Jarling M."/>
            <person name="Bartkowiak K."/>
            <person name="Pape H."/>
            <person name="Meinhardt F."/>
        </authorList>
    </citation>
    <scope>NUCLEOTIDE SEQUENCE</scope>
</reference>
<protein>
    <submittedName>
        <fullName evidence="1">Pas58</fullName>
    </submittedName>
</protein>
<dbReference type="RefSeq" id="YP_024844.1">
    <property type="nucleotide sequence ID" value="NC_005885.1"/>
</dbReference>
<dbReference type="GeneID" id="2846191"/>
<evidence type="ECO:0000313" key="1">
    <source>
        <dbReference type="EMBL" id="AAT36806.1"/>
    </source>
</evidence>
<proteinExistence type="predicted"/>
<dbReference type="Proteomes" id="UP000001245">
    <property type="component" value="Segment"/>
</dbReference>
<gene>
    <name evidence="1" type="primary">pas58</name>
</gene>
<dbReference type="EMBL" id="AY576796">
    <property type="protein sequence ID" value="AAT36806.1"/>
    <property type="molecule type" value="Genomic_DNA"/>
</dbReference>
<evidence type="ECO:0000313" key="2">
    <source>
        <dbReference type="Proteomes" id="UP000001245"/>
    </source>
</evidence>
<accession>Q6J7X3</accession>
<keyword evidence="2" id="KW-1185">Reference proteome</keyword>